<dbReference type="SMART" id="SM00060">
    <property type="entry name" value="FN3"/>
    <property type="match status" value="1"/>
</dbReference>
<dbReference type="EMBL" id="CAADGH010000027">
    <property type="protein sequence ID" value="VFK75615.1"/>
    <property type="molecule type" value="Genomic_DNA"/>
</dbReference>
<dbReference type="PROSITE" id="PS50853">
    <property type="entry name" value="FN3"/>
    <property type="match status" value="1"/>
</dbReference>
<reference evidence="2" key="1">
    <citation type="submission" date="2019-02" db="EMBL/GenBank/DDBJ databases">
        <authorList>
            <person name="Gruber-Vodicka R. H."/>
            <person name="Seah K. B. B."/>
        </authorList>
    </citation>
    <scope>NUCLEOTIDE SEQUENCE</scope>
    <source>
        <strain evidence="2">BECK_BZ197</strain>
        <strain evidence="4">BECK_BZ198</strain>
        <strain evidence="3">BECK_BZ199</strain>
    </source>
</reference>
<evidence type="ECO:0000313" key="4">
    <source>
        <dbReference type="EMBL" id="VFK75615.1"/>
    </source>
</evidence>
<proteinExistence type="predicted"/>
<dbReference type="Gene3D" id="2.60.40.10">
    <property type="entry name" value="Immunoglobulins"/>
    <property type="match status" value="1"/>
</dbReference>
<dbReference type="EMBL" id="CAADFO010000014">
    <property type="protein sequence ID" value="VFK25530.1"/>
    <property type="molecule type" value="Genomic_DNA"/>
</dbReference>
<sequence length="202" mass="21853">MAQFPKAESKIQSLAHEIVSGLEAHPDIFPNPPVSAKELEKELNAYMKAADDAKDKQAAASHAIDLKNEGLERVVDEAKRILRYAENVTDSDDAKLKYLGWGGCRPASALEPPGQTRSLEAPRRGAGWIFLDWKAPDEGGKVAAYKVLRREEGSEEWIDVGTAIETEATLSGQPGGKQFVFRVVAINKAGEGEPSNGVLATL</sequence>
<dbReference type="SUPFAM" id="SSF49265">
    <property type="entry name" value="Fibronectin type III"/>
    <property type="match status" value="1"/>
</dbReference>
<protein>
    <submittedName>
        <fullName evidence="2">Fibronectin type III domain-containing protein</fullName>
    </submittedName>
</protein>
<dbReference type="InterPro" id="IPR003961">
    <property type="entry name" value="FN3_dom"/>
</dbReference>
<evidence type="ECO:0000313" key="3">
    <source>
        <dbReference type="EMBL" id="VFK31696.1"/>
    </source>
</evidence>
<dbReference type="Pfam" id="PF00041">
    <property type="entry name" value="fn3"/>
    <property type="match status" value="1"/>
</dbReference>
<dbReference type="AlphaFoldDB" id="A0A450X8K7"/>
<dbReference type="InterPro" id="IPR013783">
    <property type="entry name" value="Ig-like_fold"/>
</dbReference>
<dbReference type="InterPro" id="IPR036116">
    <property type="entry name" value="FN3_sf"/>
</dbReference>
<gene>
    <name evidence="2" type="ORF">BECKMB1821G_GA0114241_101413</name>
    <name evidence="4" type="ORF">BECKMB1821H_GA0114242_102714</name>
    <name evidence="3" type="ORF">BECKMB1821I_GA0114274_102615</name>
</gene>
<evidence type="ECO:0000259" key="1">
    <source>
        <dbReference type="PROSITE" id="PS50853"/>
    </source>
</evidence>
<accession>A0A450X8K7</accession>
<organism evidence="2">
    <name type="scientific">Candidatus Kentrum sp. MB</name>
    <dbReference type="NCBI Taxonomy" id="2138164"/>
    <lineage>
        <taxon>Bacteria</taxon>
        <taxon>Pseudomonadati</taxon>
        <taxon>Pseudomonadota</taxon>
        <taxon>Gammaproteobacteria</taxon>
        <taxon>Candidatus Kentrum</taxon>
    </lineage>
</organism>
<evidence type="ECO:0000313" key="2">
    <source>
        <dbReference type="EMBL" id="VFK25530.1"/>
    </source>
</evidence>
<feature type="domain" description="Fibronectin type-III" evidence="1">
    <location>
        <begin position="112"/>
        <end position="202"/>
    </location>
</feature>
<name>A0A450X8K7_9GAMM</name>
<dbReference type="CDD" id="cd00063">
    <property type="entry name" value="FN3"/>
    <property type="match status" value="1"/>
</dbReference>
<dbReference type="EMBL" id="CAADFQ010000026">
    <property type="protein sequence ID" value="VFK31696.1"/>
    <property type="molecule type" value="Genomic_DNA"/>
</dbReference>